<evidence type="ECO:0000256" key="1">
    <source>
        <dbReference type="SAM" id="MobiDB-lite"/>
    </source>
</evidence>
<name>A0A9P5NBB5_GYMJU</name>
<dbReference type="Proteomes" id="UP000724874">
    <property type="component" value="Unassembled WGS sequence"/>
</dbReference>
<feature type="compositionally biased region" description="Low complexity" evidence="1">
    <location>
        <begin position="129"/>
        <end position="150"/>
    </location>
</feature>
<feature type="compositionally biased region" description="Basic residues" evidence="1">
    <location>
        <begin position="106"/>
        <end position="123"/>
    </location>
</feature>
<dbReference type="OrthoDB" id="3202607at2759"/>
<reference evidence="2" key="1">
    <citation type="submission" date="2020-11" db="EMBL/GenBank/DDBJ databases">
        <authorList>
            <consortium name="DOE Joint Genome Institute"/>
            <person name="Ahrendt S."/>
            <person name="Riley R."/>
            <person name="Andreopoulos W."/>
            <person name="LaButti K."/>
            <person name="Pangilinan J."/>
            <person name="Ruiz-duenas F.J."/>
            <person name="Barrasa J.M."/>
            <person name="Sanchez-Garcia M."/>
            <person name="Camarero S."/>
            <person name="Miyauchi S."/>
            <person name="Serrano A."/>
            <person name="Linde D."/>
            <person name="Babiker R."/>
            <person name="Drula E."/>
            <person name="Ayuso-Fernandez I."/>
            <person name="Pacheco R."/>
            <person name="Padilla G."/>
            <person name="Ferreira P."/>
            <person name="Barriuso J."/>
            <person name="Kellner H."/>
            <person name="Castanera R."/>
            <person name="Alfaro M."/>
            <person name="Ramirez L."/>
            <person name="Pisabarro A.G."/>
            <person name="Kuo A."/>
            <person name="Tritt A."/>
            <person name="Lipzen A."/>
            <person name="He G."/>
            <person name="Yan M."/>
            <person name="Ng V."/>
            <person name="Cullen D."/>
            <person name="Martin F."/>
            <person name="Rosso M.-N."/>
            <person name="Henrissat B."/>
            <person name="Hibbett D."/>
            <person name="Martinez A.T."/>
            <person name="Grigoriev I.V."/>
        </authorList>
    </citation>
    <scope>NUCLEOTIDE SEQUENCE</scope>
    <source>
        <strain evidence="2">AH 44721</strain>
    </source>
</reference>
<sequence length="528" mass="57676">MEPTGMPNYVYSDEILSKWAGLFTVSTHATFDFKSLLKMGVRDADKNLADDLCNLSPLTSPDSSRTPSPASTPPPSPKLSAQSIPTTTAECPQAPPIHLPGMTAAQKRKQKKKARSQRNRKKQRLADFLSDSLFSLSPLTSPDSSHTPSPASTPPPSPKLSTQPIPPTVVECPQMLPTHLPGLTAAQKRKQKKKAQSQKNRQEHRLADNDTYCGNRPPPPDVQENYVDVGEPVYTAADTKNADVAATGFVGLDRADFPATICYLDDVDPIIIVDWDGCIIAILAGRPDDPTWDKKSQHHQRGAFSTLRCGISHGGGQTHPQNLANGATNGRIIKRLNESKPMKHIAGFGSSVFQSWAPKLHAYYVEKLGALQRSDSSLERPFRNSVFPATTYNLGPQTVCYPHIDFANLPFGFCAITALGKFNPTKGGHLVLWQCKLVIEFPAGSTILIPSAIIHHSNVAVAQGETRYSVTQYAAGGLFHWVDHDFKLTTAYRESLTPEELGKLDEQNEGRWAFGLSLMPRLPSVSTA</sequence>
<dbReference type="AlphaFoldDB" id="A0A9P5NBB5"/>
<dbReference type="EMBL" id="JADNYJ010000236">
    <property type="protein sequence ID" value="KAF8873448.1"/>
    <property type="molecule type" value="Genomic_DNA"/>
</dbReference>
<evidence type="ECO:0000313" key="2">
    <source>
        <dbReference type="EMBL" id="KAF8873448.1"/>
    </source>
</evidence>
<gene>
    <name evidence="2" type="ORF">CPB84DRAFT_1854007</name>
</gene>
<feature type="compositionally biased region" description="Basic residues" evidence="1">
    <location>
        <begin position="187"/>
        <end position="196"/>
    </location>
</feature>
<feature type="region of interest" description="Disordered" evidence="1">
    <location>
        <begin position="55"/>
        <end position="222"/>
    </location>
</feature>
<accession>A0A9P5NBB5</accession>
<feature type="compositionally biased region" description="Low complexity" evidence="1">
    <location>
        <begin position="55"/>
        <end position="69"/>
    </location>
</feature>
<proteinExistence type="predicted"/>
<feature type="compositionally biased region" description="Polar residues" evidence="1">
    <location>
        <begin position="81"/>
        <end position="90"/>
    </location>
</feature>
<protein>
    <submittedName>
        <fullName evidence="2">Uncharacterized protein</fullName>
    </submittedName>
</protein>
<organism evidence="2 3">
    <name type="scientific">Gymnopilus junonius</name>
    <name type="common">Spectacular rustgill mushroom</name>
    <name type="synonym">Gymnopilus spectabilis subsp. junonius</name>
    <dbReference type="NCBI Taxonomy" id="109634"/>
    <lineage>
        <taxon>Eukaryota</taxon>
        <taxon>Fungi</taxon>
        <taxon>Dikarya</taxon>
        <taxon>Basidiomycota</taxon>
        <taxon>Agaricomycotina</taxon>
        <taxon>Agaricomycetes</taxon>
        <taxon>Agaricomycetidae</taxon>
        <taxon>Agaricales</taxon>
        <taxon>Agaricineae</taxon>
        <taxon>Hymenogastraceae</taxon>
        <taxon>Gymnopilus</taxon>
    </lineage>
</organism>
<keyword evidence="3" id="KW-1185">Reference proteome</keyword>
<dbReference type="Gene3D" id="3.60.130.30">
    <property type="match status" value="1"/>
</dbReference>
<comment type="caution">
    <text evidence="2">The sequence shown here is derived from an EMBL/GenBank/DDBJ whole genome shotgun (WGS) entry which is preliminary data.</text>
</comment>
<evidence type="ECO:0000313" key="3">
    <source>
        <dbReference type="Proteomes" id="UP000724874"/>
    </source>
</evidence>